<organism evidence="2 4">
    <name type="scientific">Orbilia oligospora</name>
    <name type="common">Nematode-trapping fungus</name>
    <name type="synonym">Arthrobotrys oligospora</name>
    <dbReference type="NCBI Taxonomy" id="2813651"/>
    <lineage>
        <taxon>Eukaryota</taxon>
        <taxon>Fungi</taxon>
        <taxon>Dikarya</taxon>
        <taxon>Ascomycota</taxon>
        <taxon>Pezizomycotina</taxon>
        <taxon>Orbiliomycetes</taxon>
        <taxon>Orbiliales</taxon>
        <taxon>Orbiliaceae</taxon>
        <taxon>Orbilia</taxon>
    </lineage>
</organism>
<evidence type="ECO:0000313" key="2">
    <source>
        <dbReference type="EMBL" id="KAF3134130.1"/>
    </source>
</evidence>
<dbReference type="EMBL" id="WIQW01000046">
    <property type="protein sequence ID" value="KAF3093915.1"/>
    <property type="molecule type" value="Genomic_DNA"/>
</dbReference>
<name>A0A7C8JR41_ORBOL</name>
<accession>A0A7C8JR41</accession>
<sequence length="118" mass="13530">MSKMSIRNKSSKSVITESLAIGKRAAGRKKSKDGRRGFLVSDERTVEDLSEIRRWSGWGWLGFRRLVLEDEDIEFGRTKSQNEFSGLWVPRLKRSPKLAGTTHLDEDKIRSIRSHDVA</sequence>
<gene>
    <name evidence="1" type="ORF">TWF102_007739</name>
    <name evidence="2" type="ORF">TWF703_006462</name>
</gene>
<dbReference type="EMBL" id="WIQZ01000037">
    <property type="protein sequence ID" value="KAF3134130.1"/>
    <property type="molecule type" value="Genomic_DNA"/>
</dbReference>
<proteinExistence type="predicted"/>
<evidence type="ECO:0000313" key="3">
    <source>
        <dbReference type="Proteomes" id="UP000475325"/>
    </source>
</evidence>
<protein>
    <submittedName>
        <fullName evidence="2">Uncharacterized protein</fullName>
    </submittedName>
</protein>
<evidence type="ECO:0000313" key="1">
    <source>
        <dbReference type="EMBL" id="KAF3093915.1"/>
    </source>
</evidence>
<dbReference type="Proteomes" id="UP000480548">
    <property type="component" value="Unassembled WGS sequence"/>
</dbReference>
<dbReference type="Proteomes" id="UP000475325">
    <property type="component" value="Unassembled WGS sequence"/>
</dbReference>
<dbReference type="AlphaFoldDB" id="A0A7C8JR41"/>
<evidence type="ECO:0000313" key="4">
    <source>
        <dbReference type="Proteomes" id="UP000480548"/>
    </source>
</evidence>
<comment type="caution">
    <text evidence="2">The sequence shown here is derived from an EMBL/GenBank/DDBJ whole genome shotgun (WGS) entry which is preliminary data.</text>
</comment>
<reference evidence="3 4" key="1">
    <citation type="submission" date="2019-06" db="EMBL/GenBank/DDBJ databases">
        <authorList>
            <person name="Palmer J.M."/>
        </authorList>
    </citation>
    <scope>NUCLEOTIDE SEQUENCE [LARGE SCALE GENOMIC DNA]</scope>
    <source>
        <strain evidence="1 3">TWF102</strain>
        <strain evidence="2 4">TWF703</strain>
    </source>
</reference>